<dbReference type="Gene3D" id="2.30.30.60">
    <property type="match status" value="1"/>
</dbReference>
<evidence type="ECO:0000256" key="2">
    <source>
        <dbReference type="ARBA" id="ARBA00008017"/>
    </source>
</evidence>
<dbReference type="RefSeq" id="WP_120324747.1">
    <property type="nucleotide sequence ID" value="NZ_RAPF01000004.1"/>
</dbReference>
<feature type="domain" description="Mechanosensitive ion channel MscS C-terminal" evidence="13">
    <location>
        <begin position="329"/>
        <end position="391"/>
    </location>
</feature>
<dbReference type="SUPFAM" id="SSF50182">
    <property type="entry name" value="Sm-like ribonucleoproteins"/>
    <property type="match status" value="1"/>
</dbReference>
<keyword evidence="3" id="KW-1003">Cell membrane</keyword>
<evidence type="ECO:0000256" key="7">
    <source>
        <dbReference type="ARBA" id="ARBA00023016"/>
    </source>
</evidence>
<evidence type="ECO:0000256" key="3">
    <source>
        <dbReference type="ARBA" id="ARBA00022475"/>
    </source>
</evidence>
<feature type="transmembrane region" description="Helical" evidence="11">
    <location>
        <begin position="20"/>
        <end position="42"/>
    </location>
</feature>
<comment type="caution">
    <text evidence="14">The sequence shown here is derived from an EMBL/GenBank/DDBJ whole genome shotgun (WGS) entry which is preliminary data.</text>
</comment>
<feature type="domain" description="Mechanosensitive ion channel MscS" evidence="12">
    <location>
        <begin position="181"/>
        <end position="249"/>
    </location>
</feature>
<dbReference type="InterPro" id="IPR049278">
    <property type="entry name" value="MS_channel_C"/>
</dbReference>
<feature type="transmembrane region" description="Helical" evidence="11">
    <location>
        <begin position="136"/>
        <end position="156"/>
    </location>
</feature>
<evidence type="ECO:0000313" key="14">
    <source>
        <dbReference type="EMBL" id="RKF21249.1"/>
    </source>
</evidence>
<keyword evidence="7" id="KW-0346">Stress response</keyword>
<evidence type="ECO:0000256" key="9">
    <source>
        <dbReference type="ARBA" id="ARBA00093630"/>
    </source>
</evidence>
<proteinExistence type="inferred from homology"/>
<dbReference type="PANTHER" id="PTHR30414:SF0">
    <property type="entry name" value="MINICONDUCTANCE MECHANOSENSITIVE CHANNEL YBDG"/>
    <property type="match status" value="1"/>
</dbReference>
<evidence type="ECO:0000313" key="15">
    <source>
        <dbReference type="Proteomes" id="UP000284395"/>
    </source>
</evidence>
<keyword evidence="6 11" id="KW-1133">Transmembrane helix</keyword>
<dbReference type="InterPro" id="IPR023408">
    <property type="entry name" value="MscS_beta-dom_sf"/>
</dbReference>
<dbReference type="AlphaFoldDB" id="A0A420EKN7"/>
<dbReference type="EMBL" id="RAPF01000004">
    <property type="protein sequence ID" value="RKF21249.1"/>
    <property type="molecule type" value="Genomic_DNA"/>
</dbReference>
<sequence length="407" mass="45247">MTSLSSASDLIPTIAKDLPFWVETLIGIAVLALASSLANLIVKKVILRFAIQLLPHDTPAPAAIVARLANIVPVLIVSGGVTAIPHLSPELVSLTRNICTAFIILTIVLAINNALNFANELYRRRPDAASRPIKGYIQVLKIAMFAGAAILIIAALLEQSPLLILSGLGAMAAVLLLVFRDTILSLVASVQLTSNDMLRVGDWIEMPDLNADGEVFDIALHTVKVRNWDKTITTIPTHRLISESYKNWRGMEESGGRRIMRALPIDQNTIGFLTEEQISNLHRFALISDYLDEKSKELTEWNGMLDDGDPLNQRRITNIGTFRAYVIAYLRHHPSLWSNRILMVRQLDPSAQGLPLQIYCFTQTTAWTEYEAIQADIFDHLIAILPEFGLQLFQQPSGRDFRALRIN</sequence>
<comment type="subcellular location">
    <subcellularLocation>
        <location evidence="1">Cell inner membrane</location>
        <topology evidence="1">Multi-pass membrane protein</topology>
    </subcellularLocation>
</comment>
<dbReference type="Pfam" id="PF00924">
    <property type="entry name" value="MS_channel_2nd"/>
    <property type="match status" value="1"/>
</dbReference>
<comment type="similarity">
    <text evidence="2">Belongs to the MscS (TC 1.A.23) family.</text>
</comment>
<dbReference type="Pfam" id="PF21082">
    <property type="entry name" value="MS_channel_3rd"/>
    <property type="match status" value="1"/>
</dbReference>
<dbReference type="GO" id="GO:0008381">
    <property type="term" value="F:mechanosensitive monoatomic ion channel activity"/>
    <property type="evidence" value="ECO:0007669"/>
    <property type="project" value="InterPro"/>
</dbReference>
<dbReference type="OrthoDB" id="9814206at2"/>
<dbReference type="InterPro" id="IPR030192">
    <property type="entry name" value="YbdG"/>
</dbReference>
<dbReference type="GO" id="GO:0071470">
    <property type="term" value="P:cellular response to osmotic stress"/>
    <property type="evidence" value="ECO:0007669"/>
    <property type="project" value="InterPro"/>
</dbReference>
<evidence type="ECO:0000256" key="10">
    <source>
        <dbReference type="ARBA" id="ARBA00093659"/>
    </source>
</evidence>
<organism evidence="14 15">
    <name type="scientific">Altericroceibacterium spongiae</name>
    <dbReference type="NCBI Taxonomy" id="2320269"/>
    <lineage>
        <taxon>Bacteria</taxon>
        <taxon>Pseudomonadati</taxon>
        <taxon>Pseudomonadota</taxon>
        <taxon>Alphaproteobacteria</taxon>
        <taxon>Sphingomonadales</taxon>
        <taxon>Erythrobacteraceae</taxon>
        <taxon>Altericroceibacterium</taxon>
    </lineage>
</organism>
<dbReference type="GO" id="GO:0005886">
    <property type="term" value="C:plasma membrane"/>
    <property type="evidence" value="ECO:0007669"/>
    <property type="project" value="UniProtKB-SubCell"/>
</dbReference>
<accession>A0A420EKN7</accession>
<evidence type="ECO:0000256" key="8">
    <source>
        <dbReference type="ARBA" id="ARBA00023136"/>
    </source>
</evidence>
<feature type="transmembrane region" description="Helical" evidence="11">
    <location>
        <begin position="94"/>
        <end position="115"/>
    </location>
</feature>
<name>A0A420EKN7_9SPHN</name>
<evidence type="ECO:0000256" key="1">
    <source>
        <dbReference type="ARBA" id="ARBA00004429"/>
    </source>
</evidence>
<dbReference type="Proteomes" id="UP000284395">
    <property type="component" value="Unassembled WGS sequence"/>
</dbReference>
<evidence type="ECO:0000259" key="12">
    <source>
        <dbReference type="Pfam" id="PF00924"/>
    </source>
</evidence>
<keyword evidence="4" id="KW-0997">Cell inner membrane</keyword>
<evidence type="ECO:0000256" key="6">
    <source>
        <dbReference type="ARBA" id="ARBA00022989"/>
    </source>
</evidence>
<keyword evidence="5 11" id="KW-0812">Transmembrane</keyword>
<dbReference type="FunFam" id="2.30.30.60:FF:000002">
    <property type="entry name" value="Mechanosensitive ion channel family protein"/>
    <property type="match status" value="1"/>
</dbReference>
<dbReference type="InterPro" id="IPR010920">
    <property type="entry name" value="LSM_dom_sf"/>
</dbReference>
<keyword evidence="15" id="KW-1185">Reference proteome</keyword>
<feature type="transmembrane region" description="Helical" evidence="11">
    <location>
        <begin position="162"/>
        <end position="179"/>
    </location>
</feature>
<keyword evidence="8 11" id="KW-0472">Membrane</keyword>
<evidence type="ECO:0000256" key="5">
    <source>
        <dbReference type="ARBA" id="ARBA00022692"/>
    </source>
</evidence>
<dbReference type="InterPro" id="IPR006685">
    <property type="entry name" value="MscS_channel_2nd"/>
</dbReference>
<evidence type="ECO:0000256" key="11">
    <source>
        <dbReference type="SAM" id="Phobius"/>
    </source>
</evidence>
<evidence type="ECO:0000256" key="4">
    <source>
        <dbReference type="ARBA" id="ARBA00022519"/>
    </source>
</evidence>
<protein>
    <recommendedName>
        <fullName evidence="9">Mechanosensing system component YbdG</fullName>
    </recommendedName>
    <alternativeName>
        <fullName evidence="10">Mechanosensitive channel homolog YbdG</fullName>
    </alternativeName>
</protein>
<reference evidence="14 15" key="1">
    <citation type="submission" date="2018-09" db="EMBL/GenBank/DDBJ databases">
        <title>Altererythrobacter spongiae sp. nov., isolated from a marine sponge.</title>
        <authorList>
            <person name="Zhuang L."/>
            <person name="Luo L."/>
        </authorList>
    </citation>
    <scope>NUCLEOTIDE SEQUENCE [LARGE SCALE GENOMIC DNA]</scope>
    <source>
        <strain evidence="14 15">HN-Y73</strain>
    </source>
</reference>
<gene>
    <name evidence="14" type="ORF">D6851_10120</name>
</gene>
<dbReference type="PANTHER" id="PTHR30414">
    <property type="entry name" value="MINICONDUCTANCE MECHANOSENSITIVE CHANNEL YBDG"/>
    <property type="match status" value="1"/>
</dbReference>
<feature type="transmembrane region" description="Helical" evidence="11">
    <location>
        <begin position="63"/>
        <end position="88"/>
    </location>
</feature>
<evidence type="ECO:0000259" key="13">
    <source>
        <dbReference type="Pfam" id="PF21082"/>
    </source>
</evidence>